<feature type="region of interest" description="Disordered" evidence="1">
    <location>
        <begin position="449"/>
        <end position="472"/>
    </location>
</feature>
<feature type="transmembrane region" description="Helical" evidence="2">
    <location>
        <begin position="173"/>
        <end position="196"/>
    </location>
</feature>
<keyword evidence="2" id="KW-0812">Transmembrane</keyword>
<protein>
    <submittedName>
        <fullName evidence="3">Uncharacterized protein</fullName>
    </submittedName>
</protein>
<dbReference type="EMBL" id="CDMZ01002301">
    <property type="protein sequence ID" value="CEM41738.1"/>
    <property type="molecule type" value="Genomic_DNA"/>
</dbReference>
<feature type="transmembrane region" description="Helical" evidence="2">
    <location>
        <begin position="259"/>
        <end position="282"/>
    </location>
</feature>
<keyword evidence="2" id="KW-0472">Membrane</keyword>
<proteinExistence type="predicted"/>
<feature type="region of interest" description="Disordered" evidence="1">
    <location>
        <begin position="546"/>
        <end position="595"/>
    </location>
</feature>
<feature type="compositionally biased region" description="Basic and acidic residues" evidence="1">
    <location>
        <begin position="340"/>
        <end position="356"/>
    </location>
</feature>
<gene>
    <name evidence="3" type="ORF">Cvel_6342</name>
</gene>
<feature type="region of interest" description="Disordered" evidence="1">
    <location>
        <begin position="495"/>
        <end position="514"/>
    </location>
</feature>
<evidence type="ECO:0000256" key="1">
    <source>
        <dbReference type="SAM" id="MobiDB-lite"/>
    </source>
</evidence>
<evidence type="ECO:0000256" key="2">
    <source>
        <dbReference type="SAM" id="Phobius"/>
    </source>
</evidence>
<dbReference type="VEuPathDB" id="CryptoDB:Cvel_6342"/>
<sequence length="595" mass="65691">MGLEGHVSRKELFYDIDGLLVNLGVVSALLLSFTVGIFVEVDEGRLDRMDFRANLQSPRAYETGNFTDFVIGTMDECNPKFRWNITWYGQDVQPGEKGWFDVKSFLEEYGRTAPEGRLGGARDFKNSSLTIASHVLTAPEAFPMDRMRAWASHQRRLTGRTWRHLHAGSSESLLFFSIGAATFQALALLISLFYYVSLSFSSSRVDVDALFVWWRFGFWPLLAGYFFLILGSVFFYKALTDVAYLTYPDPAIVWRILEIFFFGILISVAVVTLGSSISLTILTTDRGQHWLKSSVCAKRMCASRFRERLGEQRKARGELKEKLTLLLESLPAFSQAEENFTERARRKEAERERERTTAISQSPSNAQNEGSQQQPSQIPQEKSEVLPVVSTFSDALQTVLDFLVEQDVPYEDNRKVKVQKMEQRIANQQHHRQGLHGASSRAPMLRQIPRTSQTHRPTTSAGPGGGGIFNQRLTTDTSEEDLEALRDPGGVVRRVGPGRHVQNDSPRYAASEFGTAGAGSARALTLGRQRAPGSVGPAALVSPSNRLAVPLPRESSGSPSPVHFMGSVSDSVGDGPSAEPGGVPPAAEAPGDLLG</sequence>
<reference evidence="3" key="1">
    <citation type="submission" date="2014-11" db="EMBL/GenBank/DDBJ databases">
        <authorList>
            <person name="Otto D Thomas"/>
            <person name="Naeem Raeece"/>
        </authorList>
    </citation>
    <scope>NUCLEOTIDE SEQUENCE</scope>
</reference>
<feature type="compositionally biased region" description="Low complexity" evidence="1">
    <location>
        <begin position="566"/>
        <end position="595"/>
    </location>
</feature>
<evidence type="ECO:0000313" key="3">
    <source>
        <dbReference type="EMBL" id="CEM41738.1"/>
    </source>
</evidence>
<feature type="transmembrane region" description="Helical" evidence="2">
    <location>
        <begin position="20"/>
        <end position="39"/>
    </location>
</feature>
<feature type="compositionally biased region" description="Polar residues" evidence="1">
    <location>
        <begin position="449"/>
        <end position="461"/>
    </location>
</feature>
<feature type="transmembrane region" description="Helical" evidence="2">
    <location>
        <begin position="216"/>
        <end position="239"/>
    </location>
</feature>
<feature type="compositionally biased region" description="Polar residues" evidence="1">
    <location>
        <begin position="359"/>
        <end position="380"/>
    </location>
</feature>
<name>A0A0G4HD03_9ALVE</name>
<feature type="region of interest" description="Disordered" evidence="1">
    <location>
        <begin position="338"/>
        <end position="384"/>
    </location>
</feature>
<dbReference type="AlphaFoldDB" id="A0A0G4HD03"/>
<accession>A0A0G4HD03</accession>
<keyword evidence="2" id="KW-1133">Transmembrane helix</keyword>
<organism evidence="3">
    <name type="scientific">Chromera velia CCMP2878</name>
    <dbReference type="NCBI Taxonomy" id="1169474"/>
    <lineage>
        <taxon>Eukaryota</taxon>
        <taxon>Sar</taxon>
        <taxon>Alveolata</taxon>
        <taxon>Colpodellida</taxon>
        <taxon>Chromeraceae</taxon>
        <taxon>Chromera</taxon>
    </lineage>
</organism>